<dbReference type="PROSITE" id="PS51725">
    <property type="entry name" value="ABM"/>
    <property type="match status" value="1"/>
</dbReference>
<dbReference type="InterPro" id="IPR011008">
    <property type="entry name" value="Dimeric_a/b-barrel"/>
</dbReference>
<dbReference type="STRING" id="234267.Acid_3895"/>
<gene>
    <name evidence="2" type="ordered locus">Acid_3895</name>
</gene>
<dbReference type="PANTHER" id="PTHR33336">
    <property type="entry name" value="QUINOL MONOOXYGENASE YGIN-RELATED"/>
    <property type="match status" value="1"/>
</dbReference>
<accession>Q01ZQ2</accession>
<dbReference type="GO" id="GO:0004497">
    <property type="term" value="F:monooxygenase activity"/>
    <property type="evidence" value="ECO:0007669"/>
    <property type="project" value="UniProtKB-KW"/>
</dbReference>
<dbReference type="PANTHER" id="PTHR33336:SF1">
    <property type="entry name" value="(4S)-4-HYDROXY-5-PHOSPHONOOXYPENTANE-2,3-DIONE ISOMERASE"/>
    <property type="match status" value="1"/>
</dbReference>
<dbReference type="InParanoid" id="Q01ZQ2"/>
<dbReference type="eggNOG" id="COG1359">
    <property type="taxonomic scope" value="Bacteria"/>
</dbReference>
<dbReference type="InterPro" id="IPR007138">
    <property type="entry name" value="ABM_dom"/>
</dbReference>
<keyword evidence="2" id="KW-0503">Monooxygenase</keyword>
<dbReference type="OrthoDB" id="9806189at2"/>
<dbReference type="Gene3D" id="3.30.70.100">
    <property type="match status" value="1"/>
</dbReference>
<proteinExistence type="predicted"/>
<evidence type="ECO:0000259" key="1">
    <source>
        <dbReference type="PROSITE" id="PS51725"/>
    </source>
</evidence>
<dbReference type="InterPro" id="IPR050744">
    <property type="entry name" value="AI-2_Isomerase_LsrG"/>
</dbReference>
<reference evidence="2" key="1">
    <citation type="submission" date="2006-10" db="EMBL/GenBank/DDBJ databases">
        <title>Complete sequence of Solibacter usitatus Ellin6076.</title>
        <authorList>
            <consortium name="US DOE Joint Genome Institute"/>
            <person name="Copeland A."/>
            <person name="Lucas S."/>
            <person name="Lapidus A."/>
            <person name="Barry K."/>
            <person name="Detter J.C."/>
            <person name="Glavina del Rio T."/>
            <person name="Hammon N."/>
            <person name="Israni S."/>
            <person name="Dalin E."/>
            <person name="Tice H."/>
            <person name="Pitluck S."/>
            <person name="Thompson L.S."/>
            <person name="Brettin T."/>
            <person name="Bruce D."/>
            <person name="Han C."/>
            <person name="Tapia R."/>
            <person name="Gilna P."/>
            <person name="Schmutz J."/>
            <person name="Larimer F."/>
            <person name="Land M."/>
            <person name="Hauser L."/>
            <person name="Kyrpides N."/>
            <person name="Mikhailova N."/>
            <person name="Janssen P.H."/>
            <person name="Kuske C.R."/>
            <person name="Richardson P."/>
        </authorList>
    </citation>
    <scope>NUCLEOTIDE SEQUENCE</scope>
    <source>
        <strain evidence="2">Ellin6076</strain>
    </source>
</reference>
<keyword evidence="2" id="KW-0560">Oxidoreductase</keyword>
<protein>
    <submittedName>
        <fullName evidence="2">Antibiotic biosynthesis monooxygenase</fullName>
    </submittedName>
</protein>
<dbReference type="SUPFAM" id="SSF54909">
    <property type="entry name" value="Dimeric alpha+beta barrel"/>
    <property type="match status" value="1"/>
</dbReference>
<sequence>MQILIVHAHVKPEFIDAFKAATTINAKNSAREPGIARFELLQQQDDPSRFVLVEVYRDADAPAKHKATAHYNTWIETVNDMFVTPRTRAFYTNISPPDAAF</sequence>
<organism evidence="2">
    <name type="scientific">Solibacter usitatus (strain Ellin6076)</name>
    <dbReference type="NCBI Taxonomy" id="234267"/>
    <lineage>
        <taxon>Bacteria</taxon>
        <taxon>Pseudomonadati</taxon>
        <taxon>Acidobacteriota</taxon>
        <taxon>Terriglobia</taxon>
        <taxon>Bryobacterales</taxon>
        <taxon>Solibacteraceae</taxon>
        <taxon>Candidatus Solibacter</taxon>
    </lineage>
</organism>
<dbReference type="HOGENOM" id="CLU_131496_3_0_0"/>
<feature type="domain" description="ABM" evidence="1">
    <location>
        <begin position="2"/>
        <end position="91"/>
    </location>
</feature>
<dbReference type="GO" id="GO:0005829">
    <property type="term" value="C:cytosol"/>
    <property type="evidence" value="ECO:0007669"/>
    <property type="project" value="TreeGrafter"/>
</dbReference>
<evidence type="ECO:0000313" key="2">
    <source>
        <dbReference type="EMBL" id="ABJ84863.1"/>
    </source>
</evidence>
<dbReference type="KEGG" id="sus:Acid_3895"/>
<dbReference type="AlphaFoldDB" id="Q01ZQ2"/>
<dbReference type="Pfam" id="PF03992">
    <property type="entry name" value="ABM"/>
    <property type="match status" value="1"/>
</dbReference>
<dbReference type="FunCoup" id="Q01ZQ2">
    <property type="interactions" value="55"/>
</dbReference>
<name>Q01ZQ2_SOLUE</name>
<dbReference type="EMBL" id="CP000473">
    <property type="protein sequence ID" value="ABJ84863.1"/>
    <property type="molecule type" value="Genomic_DNA"/>
</dbReference>